<dbReference type="Pfam" id="PF02465">
    <property type="entry name" value="FliD_N"/>
    <property type="match status" value="1"/>
</dbReference>
<dbReference type="Proteomes" id="UP000193925">
    <property type="component" value="Chromosome AFERRI"/>
</dbReference>
<dbReference type="InterPro" id="IPR003481">
    <property type="entry name" value="FliD_N"/>
</dbReference>
<dbReference type="GO" id="GO:0071973">
    <property type="term" value="P:bacterial-type flagellum-dependent cell motility"/>
    <property type="evidence" value="ECO:0007669"/>
    <property type="project" value="TreeGrafter"/>
</dbReference>
<evidence type="ECO:0000256" key="3">
    <source>
        <dbReference type="ARBA" id="ARBA00023054"/>
    </source>
</evidence>
<dbReference type="InterPro" id="IPR040026">
    <property type="entry name" value="FliD"/>
</dbReference>
<evidence type="ECO:0000256" key="5">
    <source>
        <dbReference type="RuleBase" id="RU362066"/>
    </source>
</evidence>
<evidence type="ECO:0000256" key="1">
    <source>
        <dbReference type="ARBA" id="ARBA00009764"/>
    </source>
</evidence>
<dbReference type="EMBL" id="LT841305">
    <property type="protein sequence ID" value="SMH67503.1"/>
    <property type="molecule type" value="Genomic_DNA"/>
</dbReference>
<dbReference type="EMBL" id="CCCS020000049">
    <property type="protein sequence ID" value="CDQ11142.1"/>
    <property type="molecule type" value="Genomic_DNA"/>
</dbReference>
<evidence type="ECO:0000259" key="7">
    <source>
        <dbReference type="Pfam" id="PF07195"/>
    </source>
</evidence>
<comment type="subcellular location">
    <subcellularLocation>
        <location evidence="5">Secreted</location>
    </subcellularLocation>
    <subcellularLocation>
        <location evidence="5">Bacterial flagellum</location>
    </subcellularLocation>
</comment>
<dbReference type="PANTHER" id="PTHR30288">
    <property type="entry name" value="FLAGELLAR CAP/ASSEMBLY PROTEIN FLID"/>
    <property type="match status" value="1"/>
</dbReference>
<dbReference type="GO" id="GO:0009424">
    <property type="term" value="C:bacterial-type flagellum hook"/>
    <property type="evidence" value="ECO:0007669"/>
    <property type="project" value="UniProtKB-UniRule"/>
</dbReference>
<feature type="domain" description="Flagellar hook-associated protein 2 C-terminal" evidence="7">
    <location>
        <begin position="211"/>
        <end position="511"/>
    </location>
</feature>
<dbReference type="GO" id="GO:0007155">
    <property type="term" value="P:cell adhesion"/>
    <property type="evidence" value="ECO:0007669"/>
    <property type="project" value="InterPro"/>
</dbReference>
<evidence type="ECO:0000259" key="6">
    <source>
        <dbReference type="Pfam" id="PF02465"/>
    </source>
</evidence>
<gene>
    <name evidence="9" type="ORF">AFERRI_50704</name>
    <name evidence="8" type="ORF">AFERRI_530037</name>
</gene>
<reference evidence="8" key="2">
    <citation type="submission" date="2014-07" db="EMBL/GenBank/DDBJ databases">
        <title>Initial genome analysis of the psychrotolerant acidophile Acidithiobacillus ferrivorans CF27: insights into iron and sulfur oxidation pathways and into biofilm formation.</title>
        <authorList>
            <person name="Talla E."/>
            <person name="Hedrich S."/>
            <person name="Mangenot S."/>
            <person name="Ji B."/>
            <person name="Johnson D.B."/>
            <person name="Barbe V."/>
            <person name="Bonnefoy V."/>
        </authorList>
    </citation>
    <scope>NUCLEOTIDE SEQUENCE [LARGE SCALE GENOMIC DNA]</scope>
    <source>
        <strain evidence="8">CF27</strain>
    </source>
</reference>
<name>A0A060UR97_9PROT</name>
<accession>A0A060UR97</accession>
<comment type="similarity">
    <text evidence="1 5">Belongs to the FliD family.</text>
</comment>
<organism evidence="8">
    <name type="scientific">Acidithiobacillus ferrivorans</name>
    <dbReference type="NCBI Taxonomy" id="160808"/>
    <lineage>
        <taxon>Bacteria</taxon>
        <taxon>Pseudomonadati</taxon>
        <taxon>Pseudomonadota</taxon>
        <taxon>Acidithiobacillia</taxon>
        <taxon>Acidithiobacillales</taxon>
        <taxon>Acidithiobacillaceae</taxon>
        <taxon>Acidithiobacillus</taxon>
    </lineage>
</organism>
<dbReference type="InterPro" id="IPR010809">
    <property type="entry name" value="FliD_C"/>
</dbReference>
<dbReference type="PANTHER" id="PTHR30288:SF0">
    <property type="entry name" value="FLAGELLAR HOOK-ASSOCIATED PROTEIN 2"/>
    <property type="match status" value="1"/>
</dbReference>
<evidence type="ECO:0000313" key="9">
    <source>
        <dbReference type="EMBL" id="SMH67503.1"/>
    </source>
</evidence>
<protein>
    <recommendedName>
        <fullName evidence="5">Flagellar hook-associated protein 2</fullName>
        <shortName evidence="5">HAP2</shortName>
    </recommendedName>
    <alternativeName>
        <fullName evidence="5">Flagellar cap protein</fullName>
    </alternativeName>
</protein>
<dbReference type="RefSeq" id="WP_051984870.1">
    <property type="nucleotide sequence ID" value="NZ_CCCS020000049.1"/>
</dbReference>
<comment type="function">
    <text evidence="5">Required for morphogenesis and for the elongation of the flagellar filament by facilitating polymerization of the flagellin monomers at the tip of growing filament. Forms a capping structure, which prevents flagellin subunits (transported through the central channel of the flagellum) from leaking out without polymerization at the distal end.</text>
</comment>
<keyword evidence="3" id="KW-0175">Coiled coil</keyword>
<evidence type="ECO:0000256" key="4">
    <source>
        <dbReference type="ARBA" id="ARBA00023143"/>
    </source>
</evidence>
<keyword evidence="8" id="KW-0969">Cilium</keyword>
<evidence type="ECO:0000256" key="2">
    <source>
        <dbReference type="ARBA" id="ARBA00011255"/>
    </source>
</evidence>
<keyword evidence="4 5" id="KW-0975">Bacterial flagellum</keyword>
<keyword evidence="8" id="KW-0282">Flagellum</keyword>
<proteinExistence type="inferred from homology"/>
<dbReference type="AlphaFoldDB" id="A0A060UR97"/>
<keyword evidence="8" id="KW-0966">Cell projection</keyword>
<keyword evidence="10" id="KW-1185">Reference proteome</keyword>
<sequence>MSLSGILSSSQVTSLITAAENQYNAPVKILQGQEIPLQTQISALGNISSILSSLQNATQGLDHLSALAQTQATVGNSGILSASANNTAQSGTYQVTVSGLAAAQSLYSQDFSSQNTTVGTGTIGITVGSGTTVNVQISSTNNTLAGIENAINGAGAGVSASLVYDGTGYRLVVAGNQTGAANSFTISTTGSALSGFTYSSGTTTMTESQSAQNASATVNGIAVTSATNSFSGTIPGVSFAVNATGSTTIDVSPSSTAAKTAIANFVNAFNAASTAIQKATAYTPGAASGQSGSGGPLMGNPIISSIENQMLSLISTTTAGGVSGGADAIGFGNAGITLTSSGTITINSGALTSALSTNYNQVLGLFGAMGGSSNPNVQYAGSAAGTVAGVYTVNVTTNSSALTSGTVNGYSASGSNGSMTVENGPAQGLSLNIAPGVTPTATLFFNQGVAQSLGSLLSSALGTNGTLQQAENSNQSQITAMNKQITSYEKTTQAQIQAMIAQFSAYENASSSAGQTSNELNAIFSNLFGGSSGG</sequence>
<dbReference type="Pfam" id="PF07195">
    <property type="entry name" value="FliD_C"/>
    <property type="match status" value="1"/>
</dbReference>
<evidence type="ECO:0000313" key="8">
    <source>
        <dbReference type="EMBL" id="CDQ11142.1"/>
    </source>
</evidence>
<comment type="subunit">
    <text evidence="2 5">Homopentamer.</text>
</comment>
<reference evidence="8" key="1">
    <citation type="submission" date="2014-03" db="EMBL/GenBank/DDBJ databases">
        <authorList>
            <person name="Genoscope - CEA"/>
        </authorList>
    </citation>
    <scope>NUCLEOTIDE SEQUENCE [LARGE SCALE GENOMIC DNA]</scope>
    <source>
        <strain evidence="8">CF27</strain>
    </source>
</reference>
<feature type="domain" description="Flagellar hook-associated protein 2 N-terminal" evidence="6">
    <location>
        <begin position="11"/>
        <end position="104"/>
    </location>
</feature>
<reference evidence="9 10" key="3">
    <citation type="submission" date="2017-03" db="EMBL/GenBank/DDBJ databases">
        <authorList>
            <person name="Regsiter A."/>
            <person name="William W."/>
        </authorList>
    </citation>
    <scope>NUCLEOTIDE SEQUENCE [LARGE SCALE GENOMIC DNA]</scope>
    <source>
        <strain evidence="9">PRJEB5721</strain>
    </source>
</reference>
<evidence type="ECO:0000313" key="10">
    <source>
        <dbReference type="Proteomes" id="UP000193925"/>
    </source>
</evidence>
<dbReference type="GO" id="GO:0009421">
    <property type="term" value="C:bacterial-type flagellum filament cap"/>
    <property type="evidence" value="ECO:0007669"/>
    <property type="project" value="InterPro"/>
</dbReference>
<dbReference type="GO" id="GO:0005576">
    <property type="term" value="C:extracellular region"/>
    <property type="evidence" value="ECO:0007669"/>
    <property type="project" value="UniProtKB-SubCell"/>
</dbReference>
<keyword evidence="5" id="KW-0964">Secreted</keyword>